<dbReference type="AlphaFoldDB" id="A0A2K1E0X0"/>
<proteinExistence type="predicted"/>
<protein>
    <submittedName>
        <fullName evidence="2">TonB-dependent receptor</fullName>
    </submittedName>
</protein>
<keyword evidence="1" id="KW-0732">Signal</keyword>
<evidence type="ECO:0000256" key="1">
    <source>
        <dbReference type="SAM" id="SignalP"/>
    </source>
</evidence>
<dbReference type="Proteomes" id="UP000236641">
    <property type="component" value="Unassembled WGS sequence"/>
</dbReference>
<sequence length="927" mass="104671">MKKFFFMLLIAASSTAFAQVKIEGVVKDSIGNPLELANVIAINQETNKLDSYGITNDQGRYKLSLEKNTNYKLQVSYIGMKTADESISTTDQDITKNFTLANDNSLDEVELIYEMPVTIKGDTLVYNADSFNTGTERKLEDVLKNLPGVEINDDGQIEVEGKVVSKVMVEGKDFFDGDSKLATKNIPANAVDKVQVLKNYAEVGQLSGVQNNQDNVALNIKLKEGKESFWFGTVTAGGGITDDNGLYLAQPKLFYYSPKYSVNVIGDINNIGELAFTRRDYFNFSGGFRQPSQSSGTNISLGDNGLGFLTLQNNNAKQINARFAAANFSYSPTDKLDIGGFGIYTGNKILLQESNDRIYTDPELGIPDEFTSSNTVQRSDLGMLKLNASYKPNANNQLDYEILGRMSQETQEQNVFSSVIGDVAQGEETNPFSINQILNYYYTLNETNIFAFEATHVIKDEDPFYNAILANDPFNNDATPPDTNDPYDDTAENLGMDRSQFNYDISQEKRVKSNQLDAKLDYWNVLNSKSNINFTLGTIYSNQKFNSEIFQTLDNGSIFYNQPVIPVPPDDPYSPMNDTDYTFNDVYLGVHYRLKAGIFTFTPGLSAHAYSMRNNQFGFTYTDNFFRVLPDFNARIQLKKSEQITFDYRMQTQFTDVNQLAEGLVLNSYDSFYAGNQQLESSLTHNLSLNYFSFNMFNYTNVFARVNYSKNIDNIRTASSFQPGSVIRVSSPFNSNFADETLTAFGRFQRNFGKFRTSVNANFNYSKFNQFISSGQDVNDFRRSVNENYRQTYGAEIRTNFKEAPNFEVGYSYGIQDIDQGSSRTKAYTSSPTIEFDALIWKSFTLRSEYQYTNISREAGGSNSFDFWDASLAYRKDADAKWEFELKATNLLNTQSQTQVNAGGLSVSTNEYFIQPRFLTFRVIYNL</sequence>
<reference evidence="2 3" key="1">
    <citation type="submission" date="2018-01" db="EMBL/GenBank/DDBJ databases">
        <title>The draft genome of Hanstruepera neustonica JCM19743.</title>
        <authorList>
            <person name="He R.-H."/>
            <person name="Du Z.-J."/>
        </authorList>
    </citation>
    <scope>NUCLEOTIDE SEQUENCE [LARGE SCALE GENOMIC DNA]</scope>
    <source>
        <strain evidence="2 3">JCM19743</strain>
    </source>
</reference>
<dbReference type="EMBL" id="POWF01000002">
    <property type="protein sequence ID" value="PNQ73927.1"/>
    <property type="molecule type" value="Genomic_DNA"/>
</dbReference>
<dbReference type="Gene3D" id="2.60.40.1120">
    <property type="entry name" value="Carboxypeptidase-like, regulatory domain"/>
    <property type="match status" value="1"/>
</dbReference>
<name>A0A2K1E0X0_9FLAO</name>
<keyword evidence="2" id="KW-0675">Receptor</keyword>
<dbReference type="InterPro" id="IPR008969">
    <property type="entry name" value="CarboxyPept-like_regulatory"/>
</dbReference>
<dbReference type="RefSeq" id="WP_103051623.1">
    <property type="nucleotide sequence ID" value="NZ_POWF01000002.1"/>
</dbReference>
<organism evidence="2 3">
    <name type="scientific">Hanstruepera neustonica</name>
    <dbReference type="NCBI Taxonomy" id="1445657"/>
    <lineage>
        <taxon>Bacteria</taxon>
        <taxon>Pseudomonadati</taxon>
        <taxon>Bacteroidota</taxon>
        <taxon>Flavobacteriia</taxon>
        <taxon>Flavobacteriales</taxon>
        <taxon>Flavobacteriaceae</taxon>
        <taxon>Hanstruepera</taxon>
    </lineage>
</organism>
<keyword evidence="3" id="KW-1185">Reference proteome</keyword>
<gene>
    <name evidence="2" type="ORF">C1T31_06275</name>
</gene>
<dbReference type="Pfam" id="PF13620">
    <property type="entry name" value="CarboxypepD_reg"/>
    <property type="match status" value="1"/>
</dbReference>
<feature type="signal peptide" evidence="1">
    <location>
        <begin position="1"/>
        <end position="18"/>
    </location>
</feature>
<evidence type="ECO:0000313" key="3">
    <source>
        <dbReference type="Proteomes" id="UP000236641"/>
    </source>
</evidence>
<evidence type="ECO:0000313" key="2">
    <source>
        <dbReference type="EMBL" id="PNQ73927.1"/>
    </source>
</evidence>
<dbReference type="OrthoDB" id="603275at2"/>
<feature type="chain" id="PRO_5014454085" evidence="1">
    <location>
        <begin position="19"/>
        <end position="927"/>
    </location>
</feature>
<dbReference type="SUPFAM" id="SSF49464">
    <property type="entry name" value="Carboxypeptidase regulatory domain-like"/>
    <property type="match status" value="1"/>
</dbReference>
<accession>A0A2K1E0X0</accession>
<comment type="caution">
    <text evidence="2">The sequence shown here is derived from an EMBL/GenBank/DDBJ whole genome shotgun (WGS) entry which is preliminary data.</text>
</comment>
<dbReference type="SUPFAM" id="SSF56935">
    <property type="entry name" value="Porins"/>
    <property type="match status" value="1"/>
</dbReference>